<evidence type="ECO:0000256" key="3">
    <source>
        <dbReference type="ARBA" id="ARBA00022448"/>
    </source>
</evidence>
<keyword evidence="7 9" id="KW-1133">Transmembrane helix</keyword>
<evidence type="ECO:0000256" key="10">
    <source>
        <dbReference type="SAM" id="Coils"/>
    </source>
</evidence>
<evidence type="ECO:0000256" key="6">
    <source>
        <dbReference type="ARBA" id="ARBA00022692"/>
    </source>
</evidence>
<dbReference type="PANTHER" id="PTHR30386:SF17">
    <property type="entry name" value="ALKALINE PROTEASE SECRETION PROTEIN APRE"/>
    <property type="match status" value="1"/>
</dbReference>
<dbReference type="Proteomes" id="UP000190135">
    <property type="component" value="Unassembled WGS sequence"/>
</dbReference>
<reference evidence="13 14" key="1">
    <citation type="submission" date="2017-02" db="EMBL/GenBank/DDBJ databases">
        <authorList>
            <person name="Peterson S.W."/>
        </authorList>
    </citation>
    <scope>NUCLEOTIDE SEQUENCE [LARGE SCALE GENOMIC DNA]</scope>
    <source>
        <strain evidence="13 14">USBA 369</strain>
    </source>
</reference>
<dbReference type="PANTHER" id="PTHR30386">
    <property type="entry name" value="MEMBRANE FUSION SUBUNIT OF EMRAB-TOLC MULTIDRUG EFFLUX PUMP"/>
    <property type="match status" value="1"/>
</dbReference>
<dbReference type="InterPro" id="IPR010129">
    <property type="entry name" value="T1SS_HlyD"/>
</dbReference>
<evidence type="ECO:0000256" key="9">
    <source>
        <dbReference type="RuleBase" id="RU365093"/>
    </source>
</evidence>
<dbReference type="RefSeq" id="WP_078707386.1">
    <property type="nucleotide sequence ID" value="NZ_FUXL01000003.1"/>
</dbReference>
<dbReference type="InterPro" id="IPR058781">
    <property type="entry name" value="HH_AprE-like"/>
</dbReference>
<dbReference type="STRING" id="1365950.SAMN05428963_103285"/>
<evidence type="ECO:0000256" key="2">
    <source>
        <dbReference type="ARBA" id="ARBA00009477"/>
    </source>
</evidence>
<evidence type="ECO:0000256" key="5">
    <source>
        <dbReference type="ARBA" id="ARBA00022519"/>
    </source>
</evidence>
<dbReference type="InterPro" id="IPR006144">
    <property type="entry name" value="Secretion_HlyD_CS"/>
</dbReference>
<evidence type="ECO:0000256" key="4">
    <source>
        <dbReference type="ARBA" id="ARBA00022475"/>
    </source>
</evidence>
<sequence>MDTAGANDGWATKVRTGIGPFAAVGFVATGVFVGSFGVWAALAPLAGAAVAPGVVAAAGRNQQVQHLEGGIVRQILVREGERIKANEPLFVLDATSAQASRNRLQKHQIGLAGKILRLIAERDGLRQLAFPPTLIQKARKEGVEDLLTEQEREFVARLSRHQQEQTIMQQRINSLHDQIDGMSAQDVAIEQQLKLVRDEAARKESLLAKGLTNRSEYTALLRSEADLVGQSGQTISSILSAKAQLTEAEEQLTRLGTQRVETALTQLNEAREQAADVDEQLRAAEDILERLVVRAPSDGIVISMKVNTEGSVVSPGQGLLELLPTNDDLLVEAHVPPKDIDLVSVGQPARLRFSALNTRTTPTAQAVVTYVSADRLVDEKSGQPFYTARLKIADALPAGLDADRIYPGMPVEAYIATGERTFLEYLVKPIADSFSRAFRED</sequence>
<dbReference type="EMBL" id="FUXL01000003">
    <property type="protein sequence ID" value="SJZ85192.1"/>
    <property type="molecule type" value="Genomic_DNA"/>
</dbReference>
<feature type="transmembrane region" description="Helical" evidence="9">
    <location>
        <begin position="21"/>
        <end position="42"/>
    </location>
</feature>
<dbReference type="OrthoDB" id="9810980at2"/>
<evidence type="ECO:0000256" key="8">
    <source>
        <dbReference type="ARBA" id="ARBA00023136"/>
    </source>
</evidence>
<keyword evidence="6 9" id="KW-0812">Transmembrane</keyword>
<evidence type="ECO:0000256" key="1">
    <source>
        <dbReference type="ARBA" id="ARBA00004377"/>
    </source>
</evidence>
<name>A0A1T4P1D0_9HYPH</name>
<dbReference type="Gene3D" id="2.40.50.100">
    <property type="match status" value="1"/>
</dbReference>
<dbReference type="AlphaFoldDB" id="A0A1T4P1D0"/>
<dbReference type="Pfam" id="PF25994">
    <property type="entry name" value="HH_AprE"/>
    <property type="match status" value="1"/>
</dbReference>
<dbReference type="InterPro" id="IPR050739">
    <property type="entry name" value="MFP"/>
</dbReference>
<keyword evidence="8 9" id="KW-0472">Membrane</keyword>
<evidence type="ECO:0000256" key="7">
    <source>
        <dbReference type="ARBA" id="ARBA00022989"/>
    </source>
</evidence>
<organism evidence="13 14">
    <name type="scientific">Consotaella salsifontis</name>
    <dbReference type="NCBI Taxonomy" id="1365950"/>
    <lineage>
        <taxon>Bacteria</taxon>
        <taxon>Pseudomonadati</taxon>
        <taxon>Pseudomonadota</taxon>
        <taxon>Alphaproteobacteria</taxon>
        <taxon>Hyphomicrobiales</taxon>
        <taxon>Aurantimonadaceae</taxon>
        <taxon>Consotaella</taxon>
    </lineage>
</organism>
<dbReference type="GO" id="GO:0005886">
    <property type="term" value="C:plasma membrane"/>
    <property type="evidence" value="ECO:0007669"/>
    <property type="project" value="UniProtKB-SubCell"/>
</dbReference>
<keyword evidence="3 9" id="KW-0813">Transport</keyword>
<evidence type="ECO:0000313" key="13">
    <source>
        <dbReference type="EMBL" id="SJZ85192.1"/>
    </source>
</evidence>
<proteinExistence type="inferred from homology"/>
<dbReference type="PRINTS" id="PR01490">
    <property type="entry name" value="RTXTOXIND"/>
</dbReference>
<dbReference type="SUPFAM" id="SSF111369">
    <property type="entry name" value="HlyD-like secretion proteins"/>
    <property type="match status" value="1"/>
</dbReference>
<gene>
    <name evidence="13" type="ORF">SAMN05428963_103285</name>
</gene>
<evidence type="ECO:0000259" key="12">
    <source>
        <dbReference type="Pfam" id="PF26002"/>
    </source>
</evidence>
<dbReference type="Pfam" id="PF26002">
    <property type="entry name" value="Beta-barrel_AprE"/>
    <property type="match status" value="1"/>
</dbReference>
<comment type="similarity">
    <text evidence="2 9">Belongs to the membrane fusion protein (MFP) (TC 8.A.1) family.</text>
</comment>
<accession>A0A1T4P1D0</accession>
<dbReference type="NCBIfam" id="TIGR01843">
    <property type="entry name" value="type_I_hlyD"/>
    <property type="match status" value="1"/>
</dbReference>
<keyword evidence="4 9" id="KW-1003">Cell membrane</keyword>
<feature type="domain" description="AprE-like long alpha-helical hairpin" evidence="11">
    <location>
        <begin position="97"/>
        <end position="286"/>
    </location>
</feature>
<evidence type="ECO:0000313" key="14">
    <source>
        <dbReference type="Proteomes" id="UP000190135"/>
    </source>
</evidence>
<protein>
    <recommendedName>
        <fullName evidence="9">Membrane fusion protein (MFP) family protein</fullName>
    </recommendedName>
</protein>
<feature type="domain" description="AprE-like beta-barrel" evidence="12">
    <location>
        <begin position="329"/>
        <end position="418"/>
    </location>
</feature>
<dbReference type="PROSITE" id="PS00543">
    <property type="entry name" value="HLYD_FAMILY"/>
    <property type="match status" value="1"/>
</dbReference>
<feature type="coiled-coil region" evidence="10">
    <location>
        <begin position="238"/>
        <end position="294"/>
    </location>
</feature>
<keyword evidence="14" id="KW-1185">Reference proteome</keyword>
<evidence type="ECO:0000259" key="11">
    <source>
        <dbReference type="Pfam" id="PF25994"/>
    </source>
</evidence>
<dbReference type="InterPro" id="IPR058982">
    <property type="entry name" value="Beta-barrel_AprE"/>
</dbReference>
<keyword evidence="10" id="KW-0175">Coiled coil</keyword>
<keyword evidence="5 9" id="KW-0997">Cell inner membrane</keyword>
<comment type="subcellular location">
    <subcellularLocation>
        <location evidence="1 9">Cell inner membrane</location>
        <topology evidence="1 9">Single-pass membrane protein</topology>
    </subcellularLocation>
</comment>
<dbReference type="GO" id="GO:0009306">
    <property type="term" value="P:protein secretion"/>
    <property type="evidence" value="ECO:0007669"/>
    <property type="project" value="InterPro"/>
</dbReference>
<dbReference type="Gene3D" id="2.40.30.170">
    <property type="match status" value="1"/>
</dbReference>